<sequence length="340" mass="37893">MVDRAMFSSLCRVELRKMMAAVLTLGLHQLILLVYCLNQVSCDTFSSPNPRAGDVIDKFELDMGSSGPKSSLFSECQALANTIEGSLYSVPISENIEYLRFSPLQSRAMEWTESTTDGDTGVLACILKAAELLAWMVKYEGKCLATFSDVYNSTEEQSCDDPQEVVYVITGFNMFLNARVPFFESNECYKSLPTGIVLSDSLSMPPIRNCCAVLDDYKNCYDFPTNISSFLQAKLDCQGLGLTLANYELYVDVEGDGHIYDALPANDVAIDYSRGKDGVWRWPGGEEKSFPWMEQPEDYHDCAIGIFGEGVYLVPVRCSDRIRQALCMETQSAKQKCPTD</sequence>
<dbReference type="AlphaFoldDB" id="A0A8B7N5P0"/>
<accession>A0A8B7N5P0</accession>
<dbReference type="KEGG" id="hazt:108666530"/>
<organism evidence="1 2">
    <name type="scientific">Hyalella azteca</name>
    <name type="common">Amphipod</name>
    <dbReference type="NCBI Taxonomy" id="294128"/>
    <lineage>
        <taxon>Eukaryota</taxon>
        <taxon>Metazoa</taxon>
        <taxon>Ecdysozoa</taxon>
        <taxon>Arthropoda</taxon>
        <taxon>Crustacea</taxon>
        <taxon>Multicrustacea</taxon>
        <taxon>Malacostraca</taxon>
        <taxon>Eumalacostraca</taxon>
        <taxon>Peracarida</taxon>
        <taxon>Amphipoda</taxon>
        <taxon>Senticaudata</taxon>
        <taxon>Talitrida</taxon>
        <taxon>Talitroidea</taxon>
        <taxon>Hyalellidae</taxon>
        <taxon>Hyalella</taxon>
    </lineage>
</organism>
<name>A0A8B7N5P0_HYAAZ</name>
<reference evidence="2" key="1">
    <citation type="submission" date="2025-08" db="UniProtKB">
        <authorList>
            <consortium name="RefSeq"/>
        </authorList>
    </citation>
    <scope>IDENTIFICATION</scope>
    <source>
        <tissue evidence="2">Whole organism</tissue>
    </source>
</reference>
<proteinExistence type="predicted"/>
<dbReference type="SUPFAM" id="SSF56436">
    <property type="entry name" value="C-type lectin-like"/>
    <property type="match status" value="1"/>
</dbReference>
<keyword evidence="1" id="KW-1185">Reference proteome</keyword>
<dbReference type="RefSeq" id="XP_018008915.1">
    <property type="nucleotide sequence ID" value="XM_018153426.2"/>
</dbReference>
<dbReference type="Proteomes" id="UP000694843">
    <property type="component" value="Unplaced"/>
</dbReference>
<evidence type="ECO:0000313" key="1">
    <source>
        <dbReference type="Proteomes" id="UP000694843"/>
    </source>
</evidence>
<dbReference type="GeneID" id="108666530"/>
<dbReference type="InterPro" id="IPR016187">
    <property type="entry name" value="CTDL_fold"/>
</dbReference>
<protein>
    <submittedName>
        <fullName evidence="2">Uncharacterized protein LOC108666530 isoform X1</fullName>
    </submittedName>
</protein>
<gene>
    <name evidence="2" type="primary">LOC108666530</name>
</gene>
<evidence type="ECO:0000313" key="2">
    <source>
        <dbReference type="RefSeq" id="XP_018008915.1"/>
    </source>
</evidence>